<dbReference type="AlphaFoldDB" id="A0A1W2GQW5"/>
<feature type="binding site" evidence="5">
    <location>
        <position position="96"/>
    </location>
    <ligand>
        <name>substrate</name>
    </ligand>
</feature>
<evidence type="ECO:0000256" key="3">
    <source>
        <dbReference type="ARBA" id="ARBA00022729"/>
    </source>
</evidence>
<keyword evidence="8" id="KW-1185">Reference proteome</keyword>
<dbReference type="OrthoDB" id="9766127at2"/>
<dbReference type="PANTHER" id="PTHR10151">
    <property type="entry name" value="ECTONUCLEOTIDE PYROPHOSPHATASE/PHOSPHODIESTERASE"/>
    <property type="match status" value="1"/>
</dbReference>
<keyword evidence="2" id="KW-0479">Metal-binding</keyword>
<sequence length="544" mass="61066">MNKFFLSILLALSAFFVSAQNIKKPKLVVGVIVDQMRYEYLYRFENHYGDHGFKRLLSDGFSFKNAHYNYIPTYTGPGHASVYTGTTPRVHGIIANDWYDKFEKRSRYCVEDSDVKGVDGDGKVGQRSPKNMKSTTVTDELRLFYQNRSKVVGIALKDRGAILPAGHQPNGAYWFDAQSGNFITSTFYRNSLPKWLVKFNKRKLAEAYMSKGWDTYKPIETYVESARDDRSYEGKELGGIPPVFPYDFKQLDASIKLFELLKVTPHGNTITTEMSLAALDGEDLGKDEVTDFLAISYSSPDYVGHAFGPYSKEIQDVYIRLDLELERLMKALDEKVGKGNWTIFLTADHAVADIPAYLKELGHGTDYMKSGEQKKAISQKLEERFGTSDLIENISNHQIFLNKKLIAERELDLNEVKTFLIAEMNQHAGMSAVFDAATISNYAGHDLDVKLIAAGHNARMSGDIVYTYQAGWLGQWHLENGGTTHGSGYSYDTHVPMLFYGWGIKQGSTVNYHPITDIAPTISTLLNIKLPSGCTGQPAAELLD</sequence>
<evidence type="ECO:0000256" key="2">
    <source>
        <dbReference type="ARBA" id="ARBA00022723"/>
    </source>
</evidence>
<gene>
    <name evidence="7" type="ORF">SAMN04488029_4011</name>
</gene>
<protein>
    <submittedName>
        <fullName evidence="7">Type I phosphodiesterase / nucleotide pyrophosphatase</fullName>
    </submittedName>
</protein>
<reference evidence="7 8" key="1">
    <citation type="submission" date="2017-04" db="EMBL/GenBank/DDBJ databases">
        <authorList>
            <person name="Afonso C.L."/>
            <person name="Miller P.J."/>
            <person name="Scott M.A."/>
            <person name="Spackman E."/>
            <person name="Goraichik I."/>
            <person name="Dimitrov K.M."/>
            <person name="Suarez D.L."/>
            <person name="Swayne D.E."/>
        </authorList>
    </citation>
    <scope>NUCLEOTIDE SEQUENCE [LARGE SCALE GENOMIC DNA]</scope>
    <source>
        <strain evidence="7 8">DSM 26133</strain>
    </source>
</reference>
<dbReference type="RefSeq" id="WP_084374685.1">
    <property type="nucleotide sequence ID" value="NZ_FWYF01000005.1"/>
</dbReference>
<feature type="binding site" evidence="5">
    <location>
        <begin position="157"/>
        <end position="159"/>
    </location>
    <ligand>
        <name>substrate</name>
    </ligand>
</feature>
<feature type="active site" description="Phosphothreonine intermediate" evidence="4">
    <location>
        <position position="75"/>
    </location>
</feature>
<accession>A0A1W2GQW5</accession>
<dbReference type="SUPFAM" id="SSF53649">
    <property type="entry name" value="Alkaline phosphatase-like"/>
    <property type="match status" value="1"/>
</dbReference>
<dbReference type="CDD" id="cd16016">
    <property type="entry name" value="AP-SPAP"/>
    <property type="match status" value="1"/>
</dbReference>
<feature type="signal peptide" evidence="6">
    <location>
        <begin position="1"/>
        <end position="19"/>
    </location>
</feature>
<dbReference type="InterPro" id="IPR026263">
    <property type="entry name" value="Alkaline_phosphatase_prok"/>
</dbReference>
<evidence type="ECO:0000256" key="1">
    <source>
        <dbReference type="ARBA" id="ARBA00022553"/>
    </source>
</evidence>
<dbReference type="STRING" id="692418.SAMN04488029_4011"/>
<evidence type="ECO:0000256" key="6">
    <source>
        <dbReference type="SAM" id="SignalP"/>
    </source>
</evidence>
<feature type="chain" id="PRO_5012709682" evidence="6">
    <location>
        <begin position="20"/>
        <end position="544"/>
    </location>
</feature>
<keyword evidence="3 6" id="KW-0732">Signal</keyword>
<evidence type="ECO:0000313" key="7">
    <source>
        <dbReference type="EMBL" id="SMD39029.1"/>
    </source>
</evidence>
<evidence type="ECO:0000256" key="4">
    <source>
        <dbReference type="PIRSR" id="PIRSR031924-50"/>
    </source>
</evidence>
<dbReference type="InterPro" id="IPR002591">
    <property type="entry name" value="Phosphodiest/P_Trfase"/>
</dbReference>
<dbReference type="Gene3D" id="3.30.1360.150">
    <property type="match status" value="1"/>
</dbReference>
<dbReference type="GO" id="GO:0046872">
    <property type="term" value="F:metal ion binding"/>
    <property type="evidence" value="ECO:0007669"/>
    <property type="project" value="UniProtKB-KW"/>
</dbReference>
<evidence type="ECO:0000256" key="5">
    <source>
        <dbReference type="PIRSR" id="PIRSR031924-51"/>
    </source>
</evidence>
<proteinExistence type="predicted"/>
<organism evidence="7 8">
    <name type="scientific">Reichenbachiella faecimaris</name>
    <dbReference type="NCBI Taxonomy" id="692418"/>
    <lineage>
        <taxon>Bacteria</taxon>
        <taxon>Pseudomonadati</taxon>
        <taxon>Bacteroidota</taxon>
        <taxon>Cytophagia</taxon>
        <taxon>Cytophagales</taxon>
        <taxon>Reichenbachiellaceae</taxon>
        <taxon>Reichenbachiella</taxon>
    </lineage>
</organism>
<name>A0A1W2GQW5_REIFA</name>
<dbReference type="NCBIfam" id="NF042991">
    <property type="entry name" value="alk_phos_PafA"/>
    <property type="match status" value="1"/>
</dbReference>
<dbReference type="Gene3D" id="3.40.720.10">
    <property type="entry name" value="Alkaline Phosphatase, subunit A"/>
    <property type="match status" value="1"/>
</dbReference>
<evidence type="ECO:0000313" key="8">
    <source>
        <dbReference type="Proteomes" id="UP000192472"/>
    </source>
</evidence>
<keyword evidence="1 4" id="KW-0597">Phosphoprotein</keyword>
<dbReference type="EMBL" id="FWYF01000005">
    <property type="protein sequence ID" value="SMD39029.1"/>
    <property type="molecule type" value="Genomic_DNA"/>
</dbReference>
<dbReference type="PIRSF" id="PIRSF031924">
    <property type="entry name" value="Pi-irrepressible_AP"/>
    <property type="match status" value="1"/>
</dbReference>
<dbReference type="InterPro" id="IPR017850">
    <property type="entry name" value="Alkaline_phosphatase_core_sf"/>
</dbReference>
<dbReference type="Proteomes" id="UP000192472">
    <property type="component" value="Unassembled WGS sequence"/>
</dbReference>
<dbReference type="GO" id="GO:0004035">
    <property type="term" value="F:alkaline phosphatase activity"/>
    <property type="evidence" value="ECO:0007669"/>
    <property type="project" value="InterPro"/>
</dbReference>
<dbReference type="PANTHER" id="PTHR10151:SF120">
    <property type="entry name" value="BIS(5'-ADENOSYL)-TRIPHOSPHATASE"/>
    <property type="match status" value="1"/>
</dbReference>
<dbReference type="Pfam" id="PF01663">
    <property type="entry name" value="Phosphodiest"/>
    <property type="match status" value="1"/>
</dbReference>